<reference evidence="1" key="1">
    <citation type="submission" date="2014-05" db="EMBL/GenBank/DDBJ databases">
        <authorList>
            <person name="Chronopoulou M."/>
        </authorList>
    </citation>
    <scope>NUCLEOTIDE SEQUENCE</scope>
    <source>
        <tissue evidence="1">Whole organism</tissue>
    </source>
</reference>
<organism evidence="1">
    <name type="scientific">Lepeophtheirus salmonis</name>
    <name type="common">Salmon louse</name>
    <name type="synonym">Caligus salmonis</name>
    <dbReference type="NCBI Taxonomy" id="72036"/>
    <lineage>
        <taxon>Eukaryota</taxon>
        <taxon>Metazoa</taxon>
        <taxon>Ecdysozoa</taxon>
        <taxon>Arthropoda</taxon>
        <taxon>Crustacea</taxon>
        <taxon>Multicrustacea</taxon>
        <taxon>Hexanauplia</taxon>
        <taxon>Copepoda</taxon>
        <taxon>Siphonostomatoida</taxon>
        <taxon>Caligidae</taxon>
        <taxon>Lepeophtheirus</taxon>
    </lineage>
</organism>
<accession>A0A0K2TWS2</accession>
<protein>
    <submittedName>
        <fullName evidence="1">Uncharacterized protein</fullName>
    </submittedName>
</protein>
<proteinExistence type="predicted"/>
<dbReference type="AlphaFoldDB" id="A0A0K2TWS2"/>
<name>A0A0K2TWS2_LEPSM</name>
<dbReference type="EMBL" id="HACA01013068">
    <property type="protein sequence ID" value="CDW30429.1"/>
    <property type="molecule type" value="Transcribed_RNA"/>
</dbReference>
<sequence>MKIYGYGCTHPSGKNDCRIYIQSIHSHHEDPLSNRVHCSCCISSRPPSQQGTKLLSM</sequence>
<evidence type="ECO:0000313" key="1">
    <source>
        <dbReference type="EMBL" id="CDW30429.1"/>
    </source>
</evidence>